<dbReference type="EC" id="4.2.1.35" evidence="4"/>
<dbReference type="InterPro" id="IPR033940">
    <property type="entry name" value="IPMI_Swivel"/>
</dbReference>
<dbReference type="NCBIfam" id="TIGR02087">
    <property type="entry name" value="LEUD_arch"/>
    <property type="match status" value="1"/>
</dbReference>
<organism evidence="4 5">
    <name type="scientific">Candidatus Nitrososphaera evergladensis SR1</name>
    <dbReference type="NCBI Taxonomy" id="1459636"/>
    <lineage>
        <taxon>Archaea</taxon>
        <taxon>Nitrososphaerota</taxon>
        <taxon>Nitrososphaeria</taxon>
        <taxon>Nitrososphaerales</taxon>
        <taxon>Nitrososphaeraceae</taxon>
        <taxon>Nitrososphaera</taxon>
    </lineage>
</organism>
<dbReference type="OrthoDB" id="6505at2157"/>
<evidence type="ECO:0000256" key="2">
    <source>
        <dbReference type="ARBA" id="ARBA00023239"/>
    </source>
</evidence>
<dbReference type="EMBL" id="CP007174">
    <property type="protein sequence ID" value="AIF83324.1"/>
    <property type="molecule type" value="Genomic_DNA"/>
</dbReference>
<proteinExistence type="inferred from homology"/>
<feature type="domain" description="Aconitase A/isopropylmalate dehydratase small subunit swivel" evidence="3">
    <location>
        <begin position="47"/>
        <end position="110"/>
    </location>
</feature>
<keyword evidence="5" id="KW-1185">Reference proteome</keyword>
<dbReference type="GO" id="GO:0047508">
    <property type="term" value="F:(R)-2-methylmalate dehydratase activity"/>
    <property type="evidence" value="ECO:0007669"/>
    <property type="project" value="UniProtKB-EC"/>
</dbReference>
<gene>
    <name evidence="4" type="ORF">NTE_01254</name>
</gene>
<dbReference type="Pfam" id="PF00694">
    <property type="entry name" value="Aconitase_C"/>
    <property type="match status" value="1"/>
</dbReference>
<comment type="similarity">
    <text evidence="1">Belongs to the LeuD family. LeuD type 2 subfamily.</text>
</comment>
<dbReference type="Gene3D" id="3.20.19.10">
    <property type="entry name" value="Aconitase, domain 4"/>
    <property type="match status" value="1"/>
</dbReference>
<dbReference type="Proteomes" id="UP000028194">
    <property type="component" value="Chromosome"/>
</dbReference>
<keyword evidence="2 4" id="KW-0456">Lyase</keyword>
<dbReference type="InterPro" id="IPR011827">
    <property type="entry name" value="LeuD_type2/HacB/DmdB"/>
</dbReference>
<evidence type="ECO:0000313" key="5">
    <source>
        <dbReference type="Proteomes" id="UP000028194"/>
    </source>
</evidence>
<dbReference type="RefSeq" id="WP_148700112.1">
    <property type="nucleotide sequence ID" value="NZ_CP007174.1"/>
</dbReference>
<dbReference type="eggNOG" id="arCOG02230">
    <property type="taxonomic scope" value="Archaea"/>
</dbReference>
<dbReference type="STRING" id="1459636.NTE_01254"/>
<dbReference type="KEGG" id="nev:NTE_01254"/>
<dbReference type="SUPFAM" id="SSF52016">
    <property type="entry name" value="LeuD/IlvD-like"/>
    <property type="match status" value="1"/>
</dbReference>
<dbReference type="InterPro" id="IPR015928">
    <property type="entry name" value="Aconitase/3IPM_dehydase_swvl"/>
</dbReference>
<protein>
    <submittedName>
        <fullName evidence="4">3-isopropylmalate dehydratase, small subunit</fullName>
        <ecNumber evidence="4">4.2.1.33</ecNumber>
        <ecNumber evidence="4">4.2.1.35</ecNumber>
    </submittedName>
</protein>
<dbReference type="CDD" id="cd01577">
    <property type="entry name" value="IPMI_Swivel"/>
    <property type="match status" value="1"/>
</dbReference>
<dbReference type="InterPro" id="IPR050075">
    <property type="entry name" value="LeuD"/>
</dbReference>
<evidence type="ECO:0000313" key="4">
    <source>
        <dbReference type="EMBL" id="AIF83324.1"/>
    </source>
</evidence>
<accession>A0A075MVL4</accession>
<dbReference type="HOGENOM" id="CLU_081378_1_1_2"/>
<dbReference type="GO" id="GO:0003861">
    <property type="term" value="F:3-isopropylmalate dehydratase activity"/>
    <property type="evidence" value="ECO:0007669"/>
    <property type="project" value="UniProtKB-EC"/>
</dbReference>
<sequence>MNKTLRGRVHKYERDNIDTDVIIPGPYLKIHDHKELAKHAMEGIDPKFPEKVQQGDFLVTGSNFGCGSSREHAPIALSQTGIKAILAPTFARIFYRNAVDGGYLLPIEIDAATVKKISDKDELEIDLARNRITNVTKNEQYSMKPFPELIAKIVEAGGLMKYKPSS</sequence>
<dbReference type="EC" id="4.2.1.33" evidence="4"/>
<dbReference type="PANTHER" id="PTHR43345">
    <property type="entry name" value="3-ISOPROPYLMALATE DEHYDRATASE SMALL SUBUNIT 2-RELATED-RELATED"/>
    <property type="match status" value="1"/>
</dbReference>
<dbReference type="GeneID" id="41597060"/>
<dbReference type="PANTHER" id="PTHR43345:SF2">
    <property type="entry name" value="3-ISOPROPYLMALATE DEHYDRATASE SMALL SUBUNIT 1"/>
    <property type="match status" value="1"/>
</dbReference>
<dbReference type="AlphaFoldDB" id="A0A075MVL4"/>
<name>A0A075MVL4_9ARCH</name>
<dbReference type="InterPro" id="IPR000573">
    <property type="entry name" value="AconitaseA/IPMdHydase_ssu_swvl"/>
</dbReference>
<evidence type="ECO:0000256" key="1">
    <source>
        <dbReference type="ARBA" id="ARBA00009869"/>
    </source>
</evidence>
<evidence type="ECO:0000259" key="3">
    <source>
        <dbReference type="Pfam" id="PF00694"/>
    </source>
</evidence>
<reference evidence="4 5" key="1">
    <citation type="journal article" date="2014" name="PLoS ONE">
        <title>Genome Sequence of Candidatus Nitrososphaera evergladensis from Group I.1b Enriched from Everglades Soil Reveals Novel Genomic Features of the Ammonia-Oxidizing Archaea.</title>
        <authorList>
            <person name="Zhalnina K.V."/>
            <person name="Dias R."/>
            <person name="Leonard M.T."/>
            <person name="Dorr de Quadros P."/>
            <person name="Camargo F.A."/>
            <person name="Drew J.C."/>
            <person name="Farmerie W.G."/>
            <person name="Daroub S.H."/>
            <person name="Triplett E.W."/>
        </authorList>
    </citation>
    <scope>NUCLEOTIDE SEQUENCE [LARGE SCALE GENOMIC DNA]</scope>
    <source>
        <strain evidence="4 5">SR1</strain>
    </source>
</reference>